<dbReference type="GO" id="GO:0004792">
    <property type="term" value="F:thiosulfate-cyanide sulfurtransferase activity"/>
    <property type="evidence" value="ECO:0007669"/>
    <property type="project" value="InterPro"/>
</dbReference>
<dbReference type="CDD" id="cd01449">
    <property type="entry name" value="TST_Repeat_2"/>
    <property type="match status" value="1"/>
</dbReference>
<evidence type="ECO:0000259" key="4">
    <source>
        <dbReference type="PROSITE" id="PS50206"/>
    </source>
</evidence>
<dbReference type="FunFam" id="3.40.250.10:FF:000001">
    <property type="entry name" value="Sulfurtransferase"/>
    <property type="match status" value="1"/>
</dbReference>
<dbReference type="PROSITE" id="PS00683">
    <property type="entry name" value="RHODANESE_2"/>
    <property type="match status" value="1"/>
</dbReference>
<dbReference type="AlphaFoldDB" id="F0P1T9"/>
<dbReference type="SMART" id="SM00450">
    <property type="entry name" value="RHOD"/>
    <property type="match status" value="2"/>
</dbReference>
<dbReference type="InterPro" id="IPR045078">
    <property type="entry name" value="TST/MPST-like"/>
</dbReference>
<gene>
    <name evidence="5" type="ordered locus">Weevi_2062</name>
</gene>
<dbReference type="Gene3D" id="3.40.250.10">
    <property type="entry name" value="Rhodanese-like domain"/>
    <property type="match status" value="2"/>
</dbReference>
<dbReference type="CDD" id="cd01448">
    <property type="entry name" value="TST_Repeat_1"/>
    <property type="match status" value="1"/>
</dbReference>
<feature type="domain" description="Rhodanese" evidence="4">
    <location>
        <begin position="164"/>
        <end position="276"/>
    </location>
</feature>
<reference evidence="5 6" key="1">
    <citation type="journal article" date="2011" name="Stand. Genomic Sci.">
        <title>Complete genome sequence of Weeksella virosa type strain (9751).</title>
        <authorList>
            <person name="Lang E."/>
            <person name="Teshima H."/>
            <person name="Lucas S."/>
            <person name="Lapidus A."/>
            <person name="Hammon N."/>
            <person name="Deshpande S."/>
            <person name="Nolan M."/>
            <person name="Cheng J.F."/>
            <person name="Pitluck S."/>
            <person name="Liolios K."/>
            <person name="Pagani I."/>
            <person name="Mikhailova N."/>
            <person name="Ivanova N."/>
            <person name="Mavromatis K."/>
            <person name="Pati A."/>
            <person name="Tapia R."/>
            <person name="Han C."/>
            <person name="Goodwin L."/>
            <person name="Chen A."/>
            <person name="Palaniappan K."/>
            <person name="Land M."/>
            <person name="Hauser L."/>
            <person name="Chang Y.J."/>
            <person name="Jeffries C.D."/>
            <person name="Brambilla E.M."/>
            <person name="Kopitz M."/>
            <person name="Rohde M."/>
            <person name="Goker M."/>
            <person name="Tindall B.J."/>
            <person name="Detter J.C."/>
            <person name="Woyke T."/>
            <person name="Bristow J."/>
            <person name="Eisen J.A."/>
            <person name="Markowitz V."/>
            <person name="Hugenholtz P."/>
            <person name="Klenk H.P."/>
            <person name="Kyrpides N.C."/>
        </authorList>
    </citation>
    <scope>NUCLEOTIDE SEQUENCE [LARGE SCALE GENOMIC DNA]</scope>
    <source>
        <strain evidence="6">ATCC 43766 / DSM 16922 / JCM 21250 / NBRC 16016 / NCTC 11634 / CL345/78</strain>
    </source>
</reference>
<dbReference type="InterPro" id="IPR001763">
    <property type="entry name" value="Rhodanese-like_dom"/>
</dbReference>
<dbReference type="PANTHER" id="PTHR11364">
    <property type="entry name" value="THIOSULFATE SULFERTANSFERASE"/>
    <property type="match status" value="1"/>
</dbReference>
<dbReference type="OrthoDB" id="9770030at2"/>
<evidence type="ECO:0000256" key="3">
    <source>
        <dbReference type="RuleBase" id="RU000507"/>
    </source>
</evidence>
<dbReference type="Pfam" id="PF00581">
    <property type="entry name" value="Rhodanese"/>
    <property type="match status" value="2"/>
</dbReference>
<dbReference type="HOGENOM" id="CLU_031618_3_0_10"/>
<evidence type="ECO:0000256" key="1">
    <source>
        <dbReference type="ARBA" id="ARBA00022679"/>
    </source>
</evidence>
<dbReference type="eggNOG" id="COG2897">
    <property type="taxonomic scope" value="Bacteria"/>
</dbReference>
<evidence type="ECO:0000313" key="5">
    <source>
        <dbReference type="EMBL" id="ADX68736.1"/>
    </source>
</evidence>
<dbReference type="InterPro" id="IPR036873">
    <property type="entry name" value="Rhodanese-like_dom_sf"/>
</dbReference>
<reference evidence="6" key="2">
    <citation type="journal article" date="2011" name="Stand. Genomic Sci.">
        <title>Complete genome sequence of Weeksella virosa type strain (9751T).</title>
        <authorList>
            <person name="Lang E."/>
            <person name="Teshima H."/>
            <person name="Lucas S."/>
            <person name="Lapidus A."/>
            <person name="Hammon N."/>
            <person name="Deshpande S."/>
            <person name="Nolan M."/>
            <person name="Cheng J."/>
            <person name="Pitluck S."/>
            <person name="Liolios K."/>
            <person name="Pagani I."/>
            <person name="Mikhailova N."/>
            <person name="Ivanova N."/>
            <person name="Mavromatis K."/>
            <person name="Pati A."/>
            <person name="Tapia R."/>
            <person name="Han C."/>
            <person name="Goodwin L."/>
            <person name="Chen A."/>
            <person name="Palaniappan K."/>
            <person name="Land M."/>
            <person name="Hauser L."/>
            <person name="Chang Y."/>
            <person name="Jeffries C."/>
            <person name="Brambilla E."/>
            <person name="Kopitz M."/>
            <person name="Rohde M."/>
            <person name="Goker M."/>
            <person name="Tindall B."/>
            <person name="Detter J."/>
            <person name="Woyke T."/>
            <person name="Bristow J."/>
            <person name="Eisen J."/>
            <person name="Markowitz V."/>
            <person name="Hugenholtz P."/>
            <person name="Klenk H."/>
            <person name="Kyrpides N."/>
        </authorList>
    </citation>
    <scope>NUCLEOTIDE SEQUENCE [LARGE SCALE GENOMIC DNA]</scope>
    <source>
        <strain evidence="6">ATCC 43766 / DSM 16922 / JCM 21250 / NBRC 16016 / NCTC 11634 / CL345/78</strain>
    </source>
</reference>
<dbReference type="EMBL" id="CP002455">
    <property type="protein sequence ID" value="ADX68736.1"/>
    <property type="molecule type" value="Genomic_DNA"/>
</dbReference>
<sequence length="277" mass="31122">MNCQHPLITTQQLQAIFDNENLVLLDATIDKIDASLKDEKLELIPHSLFFDTENRASETSSPLPHTLTSVENFSNYIAELGIHKDSIIVVYDRWGVYSSPRAWWTFKVFGFENVFVLDGGLPAWKGNQLPVVDAYIETKKTTPITVQLNKEWIATADNVLQVLEDENVRIVDARSPARFRGKQAEPRPGIRSGHIPNAYNVFFEDILDENFLQSPQKINLIFKAIGDPENDYIFSCGSGITASILALAAYSIGYHSVKVYDGSWSEWGANPDLPIEC</sequence>
<organism evidence="5 6">
    <name type="scientific">Weeksella virosa (strain ATCC 43766 / DSM 16922 / JCM 21250 / CCUG 30538 / CDC 9751 / IAM 14551 / NBRC 16016 / NCTC 11634 / CL345/78)</name>
    <dbReference type="NCBI Taxonomy" id="865938"/>
    <lineage>
        <taxon>Bacteria</taxon>
        <taxon>Pseudomonadati</taxon>
        <taxon>Bacteroidota</taxon>
        <taxon>Flavobacteriia</taxon>
        <taxon>Flavobacteriales</taxon>
        <taxon>Weeksellaceae</taxon>
        <taxon>Weeksella</taxon>
    </lineage>
</organism>
<dbReference type="RefSeq" id="WP_013599124.1">
    <property type="nucleotide sequence ID" value="NC_015144.1"/>
</dbReference>
<dbReference type="InterPro" id="IPR001307">
    <property type="entry name" value="Thiosulphate_STrfase_CS"/>
</dbReference>
<keyword evidence="2" id="KW-0677">Repeat</keyword>
<feature type="domain" description="Rhodanese" evidence="4">
    <location>
        <begin position="18"/>
        <end position="133"/>
    </location>
</feature>
<evidence type="ECO:0000313" key="6">
    <source>
        <dbReference type="Proteomes" id="UP000008641"/>
    </source>
</evidence>
<evidence type="ECO:0000256" key="2">
    <source>
        <dbReference type="ARBA" id="ARBA00022737"/>
    </source>
</evidence>
<dbReference type="Proteomes" id="UP000008641">
    <property type="component" value="Chromosome"/>
</dbReference>
<dbReference type="KEGG" id="wvi:Weevi_2062"/>
<dbReference type="PANTHER" id="PTHR11364:SF27">
    <property type="entry name" value="SULFURTRANSFERASE"/>
    <property type="match status" value="1"/>
</dbReference>
<dbReference type="SUPFAM" id="SSF52821">
    <property type="entry name" value="Rhodanese/Cell cycle control phosphatase"/>
    <property type="match status" value="2"/>
</dbReference>
<name>F0P1T9_WEEVC</name>
<keyword evidence="6" id="KW-1185">Reference proteome</keyword>
<dbReference type="PROSITE" id="PS50206">
    <property type="entry name" value="RHODANESE_3"/>
    <property type="match status" value="2"/>
</dbReference>
<accession>F0P1T9</accession>
<keyword evidence="1 3" id="KW-0808">Transferase</keyword>
<proteinExistence type="predicted"/>
<protein>
    <recommendedName>
        <fullName evidence="3">Sulfurtransferase</fullName>
    </recommendedName>
</protein>
<dbReference type="STRING" id="865938.Weevi_2062"/>